<dbReference type="AlphaFoldDB" id="A0AAV7A4I0"/>
<comment type="caution">
    <text evidence="1">The sequence shown here is derived from an EMBL/GenBank/DDBJ whole genome shotgun (WGS) entry which is preliminary data.</text>
</comment>
<organism evidence="1 2">
    <name type="scientific">Engystomops pustulosus</name>
    <name type="common">Tungara frog</name>
    <name type="synonym">Physalaemus pustulosus</name>
    <dbReference type="NCBI Taxonomy" id="76066"/>
    <lineage>
        <taxon>Eukaryota</taxon>
        <taxon>Metazoa</taxon>
        <taxon>Chordata</taxon>
        <taxon>Craniata</taxon>
        <taxon>Vertebrata</taxon>
        <taxon>Euteleostomi</taxon>
        <taxon>Amphibia</taxon>
        <taxon>Batrachia</taxon>
        <taxon>Anura</taxon>
        <taxon>Neobatrachia</taxon>
        <taxon>Hyloidea</taxon>
        <taxon>Leptodactylidae</taxon>
        <taxon>Leiuperinae</taxon>
        <taxon>Engystomops</taxon>
    </lineage>
</organism>
<reference evidence="1" key="1">
    <citation type="thesis" date="2020" institute="ProQuest LLC" country="789 East Eisenhower Parkway, Ann Arbor, MI, USA">
        <title>Comparative Genomics and Chromosome Evolution.</title>
        <authorList>
            <person name="Mudd A.B."/>
        </authorList>
    </citation>
    <scope>NUCLEOTIDE SEQUENCE</scope>
    <source>
        <strain evidence="1">237g6f4</strain>
        <tissue evidence="1">Blood</tissue>
    </source>
</reference>
<evidence type="ECO:0000313" key="1">
    <source>
        <dbReference type="EMBL" id="KAG8553851.1"/>
    </source>
</evidence>
<keyword evidence="2" id="KW-1185">Reference proteome</keyword>
<gene>
    <name evidence="1" type="ORF">GDO81_003576</name>
</gene>
<evidence type="ECO:0000313" key="2">
    <source>
        <dbReference type="Proteomes" id="UP000824782"/>
    </source>
</evidence>
<proteinExistence type="predicted"/>
<dbReference type="Proteomes" id="UP000824782">
    <property type="component" value="Unassembled WGS sequence"/>
</dbReference>
<protein>
    <submittedName>
        <fullName evidence="1">Uncharacterized protein</fullName>
    </submittedName>
</protein>
<dbReference type="EMBL" id="WNYA01000010">
    <property type="protein sequence ID" value="KAG8553851.1"/>
    <property type="molecule type" value="Genomic_DNA"/>
</dbReference>
<name>A0AAV7A4I0_ENGPU</name>
<sequence>MALTFQLNTFHLYDSFAFFVSTVPHPLYLLHSELVTYLTINKIQQTPQTDPKDPIVNDVYHLMDLAQKPCLKVFFPFSQTDLFLLLN</sequence>
<accession>A0AAV7A4I0</accession>